<keyword evidence="5" id="KW-1185">Reference proteome</keyword>
<dbReference type="Proteomes" id="UP001342826">
    <property type="component" value="Unassembled WGS sequence"/>
</dbReference>
<feature type="binding site" evidence="3">
    <location>
        <position position="101"/>
    </location>
    <ligand>
        <name>ATP</name>
        <dbReference type="ChEBI" id="CHEBI:30616"/>
    </ligand>
</feature>
<keyword evidence="3" id="KW-0067">ATP-binding</keyword>
<dbReference type="PANTHER" id="PTHR37825:SF1">
    <property type="entry name" value="TRNA(MET) CYTIDINE ACETATE LIGASE"/>
    <property type="match status" value="1"/>
</dbReference>
<evidence type="ECO:0000256" key="1">
    <source>
        <dbReference type="ARBA" id="ARBA00022598"/>
    </source>
</evidence>
<evidence type="ECO:0000256" key="3">
    <source>
        <dbReference type="HAMAP-Rule" id="MF_01539"/>
    </source>
</evidence>
<keyword evidence="3" id="KW-0963">Cytoplasm</keyword>
<accession>A0ABU6NXB4</accession>
<keyword evidence="3" id="KW-0820">tRNA-binding</keyword>
<dbReference type="HAMAP" id="MF_01539">
    <property type="entry name" value="TmcAL"/>
    <property type="match status" value="1"/>
</dbReference>
<dbReference type="Gene3D" id="3.40.50.620">
    <property type="entry name" value="HUPs"/>
    <property type="match status" value="1"/>
</dbReference>
<feature type="binding site" evidence="3">
    <location>
        <position position="162"/>
    </location>
    <ligand>
        <name>ATP</name>
        <dbReference type="ChEBI" id="CHEBI:30616"/>
    </ligand>
</feature>
<organism evidence="4 5">
    <name type="scientific">Metabacillus fastidiosus</name>
    <dbReference type="NCBI Taxonomy" id="1458"/>
    <lineage>
        <taxon>Bacteria</taxon>
        <taxon>Bacillati</taxon>
        <taxon>Bacillota</taxon>
        <taxon>Bacilli</taxon>
        <taxon>Bacillales</taxon>
        <taxon>Bacillaceae</taxon>
        <taxon>Metabacillus</taxon>
    </lineage>
</organism>
<comment type="caution">
    <text evidence="3">Lacks conserved residue(s) required for the propagation of feature annotation.</text>
</comment>
<gene>
    <name evidence="3" type="primary">tmcAL</name>
    <name evidence="4" type="ORF">P9271_10200</name>
</gene>
<evidence type="ECO:0000313" key="5">
    <source>
        <dbReference type="Proteomes" id="UP001342826"/>
    </source>
</evidence>
<keyword evidence="1 3" id="KW-0436">Ligase</keyword>
<dbReference type="EMBL" id="JARTFS010000006">
    <property type="protein sequence ID" value="MED4401686.1"/>
    <property type="molecule type" value="Genomic_DNA"/>
</dbReference>
<dbReference type="RefSeq" id="WP_066230586.1">
    <property type="nucleotide sequence ID" value="NZ_JARTFQ010000006.1"/>
</dbReference>
<protein>
    <recommendedName>
        <fullName evidence="3">tRNA(Met) cytidine acetate ligase</fullName>
        <ecNumber evidence="3">6.3.4.-</ecNumber>
    </recommendedName>
</protein>
<dbReference type="InterPro" id="IPR014729">
    <property type="entry name" value="Rossmann-like_a/b/a_fold"/>
</dbReference>
<comment type="similarity">
    <text evidence="3">Belongs to the TmcAL family.</text>
</comment>
<dbReference type="PANTHER" id="PTHR37825">
    <property type="entry name" value="TRNA(MET) CYTIDINE ACETATE LIGASE"/>
    <property type="match status" value="1"/>
</dbReference>
<evidence type="ECO:0000313" key="4">
    <source>
        <dbReference type="EMBL" id="MED4401686.1"/>
    </source>
</evidence>
<dbReference type="Pfam" id="PF05636">
    <property type="entry name" value="HIGH_NTase1"/>
    <property type="match status" value="1"/>
</dbReference>
<keyword evidence="2 3" id="KW-0819">tRNA processing</keyword>
<sequence length="398" mass="45501">MNAVGIVVEYNPFHNGHQYHLERSKEVTNADIVIAVMSGNFLQRGEPALVSKWERTKMALHGGCDLVIELPYVFATQKAENFANGAVSILHALKCNSLCFGSEHGEINSFQQTYEFLKKHEEQYNYYIKKFMKEGYSYPRALTLSFQQLEKDSELLDLSQPNNILGYHYVKAINEQKTNIAPFTVKRAAAGYHDTSFSSSNIASATSIRKALFHHNENPIINVVPSFTYASLQNTSTQQWEHYFSLLKYAIMTMSTEELAKIYEMEEGLENRISAAIVESESFQQLMEKLKTKRYTWTRLQRLCTHILTKVKKEEIKKATLTGKAEYIRLLGMSENGRRYLKNIKKDLPIPLIAKVSAFSHPGLTIDIKAAHTYNQIFPEPLRSSLLKAEFSTPPIMY</sequence>
<comment type="caution">
    <text evidence="4">The sequence shown here is derived from an EMBL/GenBank/DDBJ whole genome shotgun (WGS) entry which is preliminary data.</text>
</comment>
<keyword evidence="3" id="KW-0694">RNA-binding</keyword>
<dbReference type="NCBIfam" id="NF010191">
    <property type="entry name" value="PRK13670.1"/>
    <property type="match status" value="1"/>
</dbReference>
<feature type="binding site" evidence="3">
    <location>
        <begin position="7"/>
        <end position="20"/>
    </location>
    <ligand>
        <name>ATP</name>
        <dbReference type="ChEBI" id="CHEBI:30616"/>
    </ligand>
</feature>
<dbReference type="InterPro" id="IPR008513">
    <property type="entry name" value="tRNA(Met)_cyd_acetate_ligase"/>
</dbReference>
<evidence type="ECO:0000256" key="2">
    <source>
        <dbReference type="ARBA" id="ARBA00022694"/>
    </source>
</evidence>
<feature type="binding site" evidence="3">
    <location>
        <position position="187"/>
    </location>
    <ligand>
        <name>ATP</name>
        <dbReference type="ChEBI" id="CHEBI:30616"/>
    </ligand>
</feature>
<proteinExistence type="inferred from homology"/>
<dbReference type="GeneID" id="301141535"/>
<comment type="catalytic activity">
    <reaction evidence="3">
        <text>cytidine(34) in elongator tRNA(Met) + acetate + ATP = N(4)-acetylcytidine(34) in elongator tRNA(Met) + AMP + diphosphate</text>
        <dbReference type="Rhea" id="RHEA:58144"/>
        <dbReference type="Rhea" id="RHEA-COMP:10693"/>
        <dbReference type="Rhea" id="RHEA-COMP:10694"/>
        <dbReference type="ChEBI" id="CHEBI:30089"/>
        <dbReference type="ChEBI" id="CHEBI:30616"/>
        <dbReference type="ChEBI" id="CHEBI:33019"/>
        <dbReference type="ChEBI" id="CHEBI:74900"/>
        <dbReference type="ChEBI" id="CHEBI:82748"/>
        <dbReference type="ChEBI" id="CHEBI:456215"/>
    </reaction>
</comment>
<name>A0ABU6NXB4_9BACI</name>
<comment type="subcellular location">
    <subcellularLocation>
        <location evidence="3">Cytoplasm</location>
    </subcellularLocation>
</comment>
<reference evidence="4 5" key="1">
    <citation type="submission" date="2023-03" db="EMBL/GenBank/DDBJ databases">
        <title>Bacillus Genome Sequencing.</title>
        <authorList>
            <person name="Dunlap C."/>
        </authorList>
    </citation>
    <scope>NUCLEOTIDE SEQUENCE [LARGE SCALE GENOMIC DNA]</scope>
    <source>
        <strain evidence="4 5">NRS-1717</strain>
    </source>
</reference>
<comment type="function">
    <text evidence="3">Catalyzes the formation of N(4)-acetylcytidine (ac(4)C) at the wobble position of elongator tRNA(Met), using acetate and ATP as substrates. First activates an acetate ion to form acetyladenylate (Ac-AMP) and then transfers the acetyl group to tRNA to form ac(4)C34.</text>
</comment>
<dbReference type="EC" id="6.3.4.-" evidence="3"/>
<keyword evidence="3" id="KW-0547">Nucleotide-binding</keyword>
<dbReference type="SUPFAM" id="SSF52374">
    <property type="entry name" value="Nucleotidylyl transferase"/>
    <property type="match status" value="1"/>
</dbReference>